<evidence type="ECO:0000313" key="3">
    <source>
        <dbReference type="Proteomes" id="UP000799770"/>
    </source>
</evidence>
<gene>
    <name evidence="2" type="ORF">BDV96DRAFT_644287</name>
</gene>
<keyword evidence="3" id="KW-1185">Reference proteome</keyword>
<protein>
    <submittedName>
        <fullName evidence="2">Heterokaryon incompatibility protein-domain-containing protein</fullName>
    </submittedName>
</protein>
<reference evidence="2" key="1">
    <citation type="journal article" date="2020" name="Stud. Mycol.">
        <title>101 Dothideomycetes genomes: a test case for predicting lifestyles and emergence of pathogens.</title>
        <authorList>
            <person name="Haridas S."/>
            <person name="Albert R."/>
            <person name="Binder M."/>
            <person name="Bloem J."/>
            <person name="Labutti K."/>
            <person name="Salamov A."/>
            <person name="Andreopoulos B."/>
            <person name="Baker S."/>
            <person name="Barry K."/>
            <person name="Bills G."/>
            <person name="Bluhm B."/>
            <person name="Cannon C."/>
            <person name="Castanera R."/>
            <person name="Culley D."/>
            <person name="Daum C."/>
            <person name="Ezra D."/>
            <person name="Gonzalez J."/>
            <person name="Henrissat B."/>
            <person name="Kuo A."/>
            <person name="Liang C."/>
            <person name="Lipzen A."/>
            <person name="Lutzoni F."/>
            <person name="Magnuson J."/>
            <person name="Mondo S."/>
            <person name="Nolan M."/>
            <person name="Ohm R."/>
            <person name="Pangilinan J."/>
            <person name="Park H.-J."/>
            <person name="Ramirez L."/>
            <person name="Alfaro M."/>
            <person name="Sun H."/>
            <person name="Tritt A."/>
            <person name="Yoshinaga Y."/>
            <person name="Zwiers L.-H."/>
            <person name="Turgeon B."/>
            <person name="Goodwin S."/>
            <person name="Spatafora J."/>
            <person name="Crous P."/>
            <person name="Grigoriev I."/>
        </authorList>
    </citation>
    <scope>NUCLEOTIDE SEQUENCE</scope>
    <source>
        <strain evidence="2">CBS 627.86</strain>
    </source>
</reference>
<proteinExistence type="predicted"/>
<organism evidence="2 3">
    <name type="scientific">Lophiotrema nucula</name>
    <dbReference type="NCBI Taxonomy" id="690887"/>
    <lineage>
        <taxon>Eukaryota</taxon>
        <taxon>Fungi</taxon>
        <taxon>Dikarya</taxon>
        <taxon>Ascomycota</taxon>
        <taxon>Pezizomycotina</taxon>
        <taxon>Dothideomycetes</taxon>
        <taxon>Pleosporomycetidae</taxon>
        <taxon>Pleosporales</taxon>
        <taxon>Lophiotremataceae</taxon>
        <taxon>Lophiotrema</taxon>
    </lineage>
</organism>
<name>A0A6A5ZHX1_9PLEO</name>
<dbReference type="EMBL" id="ML977318">
    <property type="protein sequence ID" value="KAF2117951.1"/>
    <property type="molecule type" value="Genomic_DNA"/>
</dbReference>
<accession>A0A6A5ZHX1</accession>
<dbReference type="OrthoDB" id="5362512at2759"/>
<sequence>MSSDRRHVYIQARAAASRSHCVDALEKGFQNSKRTWVSLAASFRKVEPLDPGQASSTNSEESWAVATHWIKSCTSKHALCNSLRDSSTWYPSRLLDIGLPDTKTMCLICTGETSVDGHYITLSHCWGMNEFIHLTDSNIDAFKQRVPTSEFPQTFQDTIVVARRLNIRYIWIDSLCIIQQQPSKADWRKESPQMGKVYANAFCNIAATASEDGTKGLFRARNPARAFPAAFNHESTKRMVAITLWDDWEKRVVESPLIRRGWVFQERLLSPRILHFARDEMLWECCELRATERHPDGIPFHFAKNNDKGGLYSILSLAKVSTANHREGTSAQVILHQWIGLLQEYSKTSVTYTDDKLVAIAGLAKMVHAVLDVGYVAGMWNMYLPQQLLWRLRPFNEVLRQPSSYRAPSFSWASVENPVVWNITIPSGSEDSLELIDIETIRITHASPGMFGAVTGGYIDIKGKLISRRDGDESKYYGDYMDHGREFDGQAADFRVPIILYRDYIYNLILEPADLDSTTFRRVGCVVSVFPKGYSVNGYLEELESQKRQIRII</sequence>
<dbReference type="AlphaFoldDB" id="A0A6A5ZHX1"/>
<dbReference type="PANTHER" id="PTHR33112:SF10">
    <property type="entry name" value="TOL"/>
    <property type="match status" value="1"/>
</dbReference>
<dbReference type="InterPro" id="IPR010730">
    <property type="entry name" value="HET"/>
</dbReference>
<evidence type="ECO:0000313" key="2">
    <source>
        <dbReference type="EMBL" id="KAF2117951.1"/>
    </source>
</evidence>
<dbReference type="PANTHER" id="PTHR33112">
    <property type="entry name" value="DOMAIN PROTEIN, PUTATIVE-RELATED"/>
    <property type="match status" value="1"/>
</dbReference>
<feature type="domain" description="Heterokaryon incompatibility" evidence="1">
    <location>
        <begin position="119"/>
        <end position="266"/>
    </location>
</feature>
<dbReference type="Pfam" id="PF06985">
    <property type="entry name" value="HET"/>
    <property type="match status" value="1"/>
</dbReference>
<evidence type="ECO:0000259" key="1">
    <source>
        <dbReference type="Pfam" id="PF06985"/>
    </source>
</evidence>
<dbReference type="Proteomes" id="UP000799770">
    <property type="component" value="Unassembled WGS sequence"/>
</dbReference>